<dbReference type="SMART" id="SM00589">
    <property type="entry name" value="PRY"/>
    <property type="match status" value="1"/>
</dbReference>
<dbReference type="InterPro" id="IPR003879">
    <property type="entry name" value="Butyrophylin_SPRY"/>
</dbReference>
<dbReference type="InterPro" id="IPR043136">
    <property type="entry name" value="B30.2/SPRY_sf"/>
</dbReference>
<feature type="domain" description="SPRY-associated" evidence="4">
    <location>
        <begin position="41"/>
        <end position="93"/>
    </location>
</feature>
<dbReference type="InterPro" id="IPR006574">
    <property type="entry name" value="PRY"/>
</dbReference>
<evidence type="ECO:0000313" key="6">
    <source>
        <dbReference type="Proteomes" id="UP001557470"/>
    </source>
</evidence>
<dbReference type="Gene3D" id="2.60.120.920">
    <property type="match status" value="2"/>
</dbReference>
<dbReference type="Pfam" id="PF13765">
    <property type="entry name" value="PRY"/>
    <property type="match status" value="1"/>
</dbReference>
<keyword evidence="6" id="KW-1185">Reference proteome</keyword>
<proteinExistence type="predicted"/>
<dbReference type="PANTHER" id="PTHR25465:SF80">
    <property type="entry name" value="TRIPARTITE MOTIF-CONTAINING PROTEIN 16-LIKE"/>
    <property type="match status" value="1"/>
</dbReference>
<dbReference type="Proteomes" id="UP001557470">
    <property type="component" value="Unassembled WGS sequence"/>
</dbReference>
<evidence type="ECO:0000313" key="5">
    <source>
        <dbReference type="EMBL" id="KAL0978831.1"/>
    </source>
</evidence>
<sequence length="159" mass="18162">MKEQLLDVCKKEMDNISTKVATVEIKQCDQPISIETFLTYSCQLTLDPNTANQNLCLSEENRKVTRSDEVQSYPDHPDRFTYYEQVLCKEGLSGVCYWEVEWSGGVGVYLDHRAGTLSFYSVSDTMTLIHRVQTIFTQPLYPGFNVFSGRSVKILTPIQ</sequence>
<evidence type="ECO:0000256" key="2">
    <source>
        <dbReference type="ARBA" id="ARBA00022771"/>
    </source>
</evidence>
<accession>A0ABD0WR88</accession>
<dbReference type="SUPFAM" id="SSF49899">
    <property type="entry name" value="Concanavalin A-like lectins/glucanases"/>
    <property type="match status" value="1"/>
</dbReference>
<reference evidence="5 6" key="1">
    <citation type="submission" date="2024-06" db="EMBL/GenBank/DDBJ databases">
        <authorList>
            <person name="Pan Q."/>
            <person name="Wen M."/>
            <person name="Jouanno E."/>
            <person name="Zahm M."/>
            <person name="Klopp C."/>
            <person name="Cabau C."/>
            <person name="Louis A."/>
            <person name="Berthelot C."/>
            <person name="Parey E."/>
            <person name="Roest Crollius H."/>
            <person name="Montfort J."/>
            <person name="Robinson-Rechavi M."/>
            <person name="Bouchez O."/>
            <person name="Lampietro C."/>
            <person name="Lopez Roques C."/>
            <person name="Donnadieu C."/>
            <person name="Postlethwait J."/>
            <person name="Bobe J."/>
            <person name="Verreycken H."/>
            <person name="Guiguen Y."/>
        </authorList>
    </citation>
    <scope>NUCLEOTIDE SEQUENCE [LARGE SCALE GENOMIC DNA]</scope>
    <source>
        <strain evidence="5">Up_M1</strain>
        <tissue evidence="5">Testis</tissue>
    </source>
</reference>
<evidence type="ECO:0000256" key="3">
    <source>
        <dbReference type="ARBA" id="ARBA00022833"/>
    </source>
</evidence>
<comment type="caution">
    <text evidence="5">The sequence shown here is derived from an EMBL/GenBank/DDBJ whole genome shotgun (WGS) entry which is preliminary data.</text>
</comment>
<dbReference type="PRINTS" id="PR01407">
    <property type="entry name" value="BUTYPHLNCDUF"/>
</dbReference>
<dbReference type="EMBL" id="JAGEUA010000005">
    <property type="protein sequence ID" value="KAL0978831.1"/>
    <property type="molecule type" value="Genomic_DNA"/>
</dbReference>
<keyword evidence="1" id="KW-0479">Metal-binding</keyword>
<keyword evidence="2" id="KW-0863">Zinc-finger</keyword>
<organism evidence="5 6">
    <name type="scientific">Umbra pygmaea</name>
    <name type="common">Eastern mudminnow</name>
    <dbReference type="NCBI Taxonomy" id="75934"/>
    <lineage>
        <taxon>Eukaryota</taxon>
        <taxon>Metazoa</taxon>
        <taxon>Chordata</taxon>
        <taxon>Craniata</taxon>
        <taxon>Vertebrata</taxon>
        <taxon>Euteleostomi</taxon>
        <taxon>Actinopterygii</taxon>
        <taxon>Neopterygii</taxon>
        <taxon>Teleostei</taxon>
        <taxon>Protacanthopterygii</taxon>
        <taxon>Esociformes</taxon>
        <taxon>Umbridae</taxon>
        <taxon>Umbra</taxon>
    </lineage>
</organism>
<dbReference type="AlphaFoldDB" id="A0ABD0WR88"/>
<protein>
    <recommendedName>
        <fullName evidence="4">SPRY-associated domain-containing protein</fullName>
    </recommendedName>
</protein>
<evidence type="ECO:0000259" key="4">
    <source>
        <dbReference type="SMART" id="SM00589"/>
    </source>
</evidence>
<keyword evidence="3" id="KW-0862">Zinc</keyword>
<dbReference type="PANTHER" id="PTHR25465">
    <property type="entry name" value="B-BOX DOMAIN CONTAINING"/>
    <property type="match status" value="1"/>
</dbReference>
<dbReference type="InterPro" id="IPR051051">
    <property type="entry name" value="E3_ubiq-ligase_TRIM/RNF"/>
</dbReference>
<dbReference type="GO" id="GO:0008270">
    <property type="term" value="F:zinc ion binding"/>
    <property type="evidence" value="ECO:0007669"/>
    <property type="project" value="UniProtKB-KW"/>
</dbReference>
<evidence type="ECO:0000256" key="1">
    <source>
        <dbReference type="ARBA" id="ARBA00022723"/>
    </source>
</evidence>
<dbReference type="InterPro" id="IPR013320">
    <property type="entry name" value="ConA-like_dom_sf"/>
</dbReference>
<name>A0ABD0WR88_UMBPY</name>
<gene>
    <name evidence="5" type="ORF">UPYG_G00176270</name>
</gene>